<protein>
    <recommendedName>
        <fullName evidence="2">N-acetyltransferase domain-containing protein</fullName>
    </recommendedName>
</protein>
<dbReference type="Gene3D" id="3.40.630.30">
    <property type="match status" value="1"/>
</dbReference>
<proteinExistence type="predicted"/>
<feature type="domain" description="N-acetyltransferase" evidence="2">
    <location>
        <begin position="233"/>
        <end position="423"/>
    </location>
</feature>
<dbReference type="PANTHER" id="PTHR47426:SF3">
    <property type="entry name" value="GCN5-RELATED N-ACETYLTRANSFERASE 6, CHLOROPLASTIC"/>
    <property type="match status" value="1"/>
</dbReference>
<feature type="compositionally biased region" description="Basic and acidic residues" evidence="1">
    <location>
        <begin position="41"/>
        <end position="66"/>
    </location>
</feature>
<evidence type="ECO:0000256" key="1">
    <source>
        <dbReference type="SAM" id="MobiDB-lite"/>
    </source>
</evidence>
<dbReference type="PANTHER" id="PTHR47426">
    <property type="entry name" value="ACYL-COA N-ACYLTRANSFERASES (NAT) SUPERFAMILY PROTEIN"/>
    <property type="match status" value="1"/>
</dbReference>
<dbReference type="InterPro" id="IPR016181">
    <property type="entry name" value="Acyl_CoA_acyltransferase"/>
</dbReference>
<dbReference type="Proteomes" id="UP000026962">
    <property type="component" value="Chromosome 3"/>
</dbReference>
<dbReference type="GO" id="GO:0016747">
    <property type="term" value="F:acyltransferase activity, transferring groups other than amino-acyl groups"/>
    <property type="evidence" value="ECO:0007669"/>
    <property type="project" value="InterPro"/>
</dbReference>
<evidence type="ECO:0000313" key="4">
    <source>
        <dbReference type="Proteomes" id="UP000026962"/>
    </source>
</evidence>
<dbReference type="Gramene" id="OPUNC03G05460.3">
    <property type="protein sequence ID" value="OPUNC03G05460.3"/>
    <property type="gene ID" value="OPUNC03G05460"/>
</dbReference>
<dbReference type="EnsemblPlants" id="OPUNC03G05460.3">
    <property type="protein sequence ID" value="OPUNC03G05460.3"/>
    <property type="gene ID" value="OPUNC03G05460"/>
</dbReference>
<accession>A0A0E0K9I2</accession>
<dbReference type="STRING" id="4537.A0A0E0K9I2"/>
<feature type="region of interest" description="Disordered" evidence="1">
    <location>
        <begin position="1"/>
        <end position="82"/>
    </location>
</feature>
<name>A0A0E0K9I2_ORYPU</name>
<dbReference type="eggNOG" id="ENOG502QREC">
    <property type="taxonomic scope" value="Eukaryota"/>
</dbReference>
<dbReference type="EnsemblPlants" id="OPUNC03G05460.1">
    <property type="protein sequence ID" value="OPUNC03G05460.1"/>
    <property type="gene ID" value="OPUNC03G05460"/>
</dbReference>
<dbReference type="PROSITE" id="PS51186">
    <property type="entry name" value="GNAT"/>
    <property type="match status" value="1"/>
</dbReference>
<reference evidence="3" key="1">
    <citation type="submission" date="2015-04" db="UniProtKB">
        <authorList>
            <consortium name="EnsemblPlants"/>
        </authorList>
    </citation>
    <scope>IDENTIFICATION</scope>
</reference>
<sequence>MAHGTTEGSRPDHRTTVTGRGYQVGPTHPPGPNPSGPQKTSETDSGKREKKREAGAGKGKAQVDHAGRRRGGAHHWRAAAAAAAPPPIALPSRLAGGLRWGGMGTGSVVAPPPSLAGAGRGLRGRGVLHRRLAASPMKDEPVASTNGGKDEMVTDSLSVARRASHPGLSSSLSNPMSVVPTPFHPAAPSDLRFNRLRPSVEESDCKYKRFFGCYVAREAIIDEEYWIAAWLRAENRYEDQSTDRYVESFKRKFASQEFHALKRRCSKLQGEKYICFVAVKNDELKRTVLNSVVGTLDVCIRHPLHGETFPAEPGKSQFHCRIYQPDQPKFGYLTNVCVAKYARRQGIASNMLLLAIDAARLNVHIPGNTDPSTDIFNLALGAEEVYIHVHKDNLPARRLYDQIGFRMVDFDGTRQSSDLCLLSFSS</sequence>
<dbReference type="CDD" id="cd04301">
    <property type="entry name" value="NAT_SF"/>
    <property type="match status" value="1"/>
</dbReference>
<evidence type="ECO:0000313" key="3">
    <source>
        <dbReference type="EnsemblPlants" id="OPUNC03G05460.3"/>
    </source>
</evidence>
<dbReference type="AlphaFoldDB" id="A0A0E0K9I2"/>
<keyword evidence="4" id="KW-1185">Reference proteome</keyword>
<dbReference type="Gramene" id="OPUNC03G05460.1">
    <property type="protein sequence ID" value="OPUNC03G05460.1"/>
    <property type="gene ID" value="OPUNC03G05460"/>
</dbReference>
<dbReference type="OMA" id="HIPGNTD"/>
<feature type="compositionally biased region" description="Basic residues" evidence="1">
    <location>
        <begin position="67"/>
        <end position="77"/>
    </location>
</feature>
<reference evidence="3" key="2">
    <citation type="submission" date="2018-05" db="EMBL/GenBank/DDBJ databases">
        <title>OpunRS2 (Oryza punctata Reference Sequence Version 2).</title>
        <authorList>
            <person name="Zhang J."/>
            <person name="Kudrna D."/>
            <person name="Lee S."/>
            <person name="Talag J."/>
            <person name="Welchert J."/>
            <person name="Wing R.A."/>
        </authorList>
    </citation>
    <scope>NUCLEOTIDE SEQUENCE [LARGE SCALE GENOMIC DNA]</scope>
</reference>
<dbReference type="InterPro" id="IPR000182">
    <property type="entry name" value="GNAT_dom"/>
</dbReference>
<evidence type="ECO:0000259" key="2">
    <source>
        <dbReference type="PROSITE" id="PS51186"/>
    </source>
</evidence>
<organism evidence="3">
    <name type="scientific">Oryza punctata</name>
    <name type="common">Red rice</name>
    <dbReference type="NCBI Taxonomy" id="4537"/>
    <lineage>
        <taxon>Eukaryota</taxon>
        <taxon>Viridiplantae</taxon>
        <taxon>Streptophyta</taxon>
        <taxon>Embryophyta</taxon>
        <taxon>Tracheophyta</taxon>
        <taxon>Spermatophyta</taxon>
        <taxon>Magnoliopsida</taxon>
        <taxon>Liliopsida</taxon>
        <taxon>Poales</taxon>
        <taxon>Poaceae</taxon>
        <taxon>BOP clade</taxon>
        <taxon>Oryzoideae</taxon>
        <taxon>Oryzeae</taxon>
        <taxon>Oryzinae</taxon>
        <taxon>Oryza</taxon>
    </lineage>
</organism>
<dbReference type="SUPFAM" id="SSF55729">
    <property type="entry name" value="Acyl-CoA N-acyltransferases (Nat)"/>
    <property type="match status" value="1"/>
</dbReference>